<sequence length="338" mass="38321">MDSITHLFFGGAIAAAIAPKQHRRAALLAGMALNTLPDLDVFPLALFDDPVVRMTWHRSATHSWLVLPFVAWAIWWFFKRRGGRVAQSPVRWWWAIFACLMAHPLLDSFTVYGTQLLWPLPMRPIMWSSLFIVDPLFTLPWFVAFAVAWFAREKPLAQRALVAGIVLGVGYVGWSLLAKSMVEREADRALASIGLADAPRFSVPAPLTTLRWRVVAMTPEGFVEGERSLVADRGPMRFHAHRSDIAALDAVRGLPTVERILWFDHGFAKATVRDGVLVLSDLRMGSEPDYSFNFAVARDDNGRWVALDPPRQPKFEWKMRRGWGDLWNRIWRQPPAGI</sequence>
<keyword evidence="1" id="KW-1133">Transmembrane helix</keyword>
<keyword evidence="1" id="KW-0472">Membrane</keyword>
<evidence type="ECO:0000256" key="1">
    <source>
        <dbReference type="SAM" id="Phobius"/>
    </source>
</evidence>
<dbReference type="OrthoDB" id="9781927at2"/>
<dbReference type="AlphaFoldDB" id="A0A516V4Z7"/>
<evidence type="ECO:0000313" key="2">
    <source>
        <dbReference type="EMBL" id="QDQ73603.1"/>
    </source>
</evidence>
<dbReference type="RefSeq" id="WP_143879115.1">
    <property type="nucleotide sequence ID" value="NZ_BAABLZ010000001.1"/>
</dbReference>
<dbReference type="Pfam" id="PF04307">
    <property type="entry name" value="YdjM"/>
    <property type="match status" value="1"/>
</dbReference>
<dbReference type="Proteomes" id="UP000315891">
    <property type="component" value="Chromosome"/>
</dbReference>
<feature type="transmembrane region" description="Helical" evidence="1">
    <location>
        <begin position="90"/>
        <end position="106"/>
    </location>
</feature>
<dbReference type="GO" id="GO:0016787">
    <property type="term" value="F:hydrolase activity"/>
    <property type="evidence" value="ECO:0007669"/>
    <property type="project" value="UniProtKB-KW"/>
</dbReference>
<dbReference type="PANTHER" id="PTHR40031">
    <property type="entry name" value="HYPOTHETICAL MEMBRANE SPANNING PROTEIN"/>
    <property type="match status" value="1"/>
</dbReference>
<feature type="transmembrane region" description="Helical" evidence="1">
    <location>
        <begin position="126"/>
        <end position="151"/>
    </location>
</feature>
<gene>
    <name evidence="2" type="ORF">FNZ56_06810</name>
</gene>
<dbReference type="PANTHER" id="PTHR40031:SF1">
    <property type="entry name" value="MEMBRANE-BOUND METAL-DEPENDENT HYDROLASE"/>
    <property type="match status" value="1"/>
</dbReference>
<feature type="transmembrane region" description="Helical" evidence="1">
    <location>
        <begin position="61"/>
        <end position="78"/>
    </location>
</feature>
<dbReference type="InterPro" id="IPR007404">
    <property type="entry name" value="YdjM-like"/>
</dbReference>
<feature type="transmembrane region" description="Helical" evidence="1">
    <location>
        <begin position="160"/>
        <end position="177"/>
    </location>
</feature>
<dbReference type="InterPro" id="IPR053170">
    <property type="entry name" value="Transcription_regulator"/>
</dbReference>
<organism evidence="2 3">
    <name type="scientific">Pseudoluteimonas lycopersici</name>
    <dbReference type="NCBI Taxonomy" id="1324796"/>
    <lineage>
        <taxon>Bacteria</taxon>
        <taxon>Pseudomonadati</taxon>
        <taxon>Pseudomonadota</taxon>
        <taxon>Gammaproteobacteria</taxon>
        <taxon>Lysobacterales</taxon>
        <taxon>Lysobacteraceae</taxon>
        <taxon>Pseudoluteimonas</taxon>
    </lineage>
</organism>
<name>A0A516V4Z7_9GAMM</name>
<protein>
    <submittedName>
        <fullName evidence="2">Metal-dependent hydrolase</fullName>
    </submittedName>
</protein>
<reference evidence="2 3" key="1">
    <citation type="submission" date="2019-07" db="EMBL/GenBank/DDBJ databases">
        <title>Lysobacter weifangensis sp. nov., isolated from bensulfuron-methyl contaminated farmland soil.</title>
        <authorList>
            <person name="Zhao H."/>
        </authorList>
    </citation>
    <scope>NUCLEOTIDE SEQUENCE [LARGE SCALE GENOMIC DNA]</scope>
    <source>
        <strain evidence="2 3">CC-Bw-6</strain>
    </source>
</reference>
<accession>A0A516V4Z7</accession>
<keyword evidence="1" id="KW-0812">Transmembrane</keyword>
<proteinExistence type="predicted"/>
<dbReference type="EMBL" id="CP041742">
    <property type="protein sequence ID" value="QDQ73603.1"/>
    <property type="molecule type" value="Genomic_DNA"/>
</dbReference>
<keyword evidence="3" id="KW-1185">Reference proteome</keyword>
<evidence type="ECO:0000313" key="3">
    <source>
        <dbReference type="Proteomes" id="UP000315891"/>
    </source>
</evidence>
<keyword evidence="2" id="KW-0378">Hydrolase</keyword>